<dbReference type="RefSeq" id="WP_056986719.1">
    <property type="nucleotide sequence ID" value="NZ_AZFH01000031.1"/>
</dbReference>
<name>A0A0R1TTS1_9LACO</name>
<organism evidence="1 2">
    <name type="scientific">Ligilactobacillus equi DSM 15833 = JCM 10991</name>
    <dbReference type="NCBI Taxonomy" id="1423740"/>
    <lineage>
        <taxon>Bacteria</taxon>
        <taxon>Bacillati</taxon>
        <taxon>Bacillota</taxon>
        <taxon>Bacilli</taxon>
        <taxon>Lactobacillales</taxon>
        <taxon>Lactobacillaceae</taxon>
        <taxon>Ligilactobacillus</taxon>
    </lineage>
</organism>
<dbReference type="Proteomes" id="UP000051048">
    <property type="component" value="Unassembled WGS sequence"/>
</dbReference>
<comment type="caution">
    <text evidence="1">The sequence shown here is derived from an EMBL/GenBank/DDBJ whole genome shotgun (WGS) entry which is preliminary data.</text>
</comment>
<accession>A0A0R1TTS1</accession>
<sequence length="78" mass="9036">MKTAELHVKLDQSLKMKVKASRITGNGSLADAQEMGILYIWRLLRECECGESLEDHLEAFTERVLEMEDKYQELYGEN</sequence>
<reference evidence="1 2" key="1">
    <citation type="journal article" date="2015" name="Genome Announc.">
        <title>Expanding the biotechnology potential of lactobacilli through comparative genomics of 213 strains and associated genera.</title>
        <authorList>
            <person name="Sun Z."/>
            <person name="Harris H.M."/>
            <person name="McCann A."/>
            <person name="Guo C."/>
            <person name="Argimon S."/>
            <person name="Zhang W."/>
            <person name="Yang X."/>
            <person name="Jeffery I.B."/>
            <person name="Cooney J.C."/>
            <person name="Kagawa T.F."/>
            <person name="Liu W."/>
            <person name="Song Y."/>
            <person name="Salvetti E."/>
            <person name="Wrobel A."/>
            <person name="Rasinkangas P."/>
            <person name="Parkhill J."/>
            <person name="Rea M.C."/>
            <person name="O'Sullivan O."/>
            <person name="Ritari J."/>
            <person name="Douillard F.P."/>
            <person name="Paul Ross R."/>
            <person name="Yang R."/>
            <person name="Briner A.E."/>
            <person name="Felis G.E."/>
            <person name="de Vos W.M."/>
            <person name="Barrangou R."/>
            <person name="Klaenhammer T.R."/>
            <person name="Caufield P.W."/>
            <person name="Cui Y."/>
            <person name="Zhang H."/>
            <person name="O'Toole P.W."/>
        </authorList>
    </citation>
    <scope>NUCLEOTIDE SEQUENCE [LARGE SCALE GENOMIC DNA]</scope>
    <source>
        <strain evidence="1 2">DSM 15833</strain>
    </source>
</reference>
<dbReference type="STRING" id="1423740.FC36_GL001373"/>
<evidence type="ECO:0000313" key="1">
    <source>
        <dbReference type="EMBL" id="KRL81781.1"/>
    </source>
</evidence>
<dbReference type="AlphaFoldDB" id="A0A0R1TTS1"/>
<dbReference type="PATRIC" id="fig|1423740.3.peg.1479"/>
<protein>
    <submittedName>
        <fullName evidence="1">Uncharacterized protein</fullName>
    </submittedName>
</protein>
<evidence type="ECO:0000313" key="2">
    <source>
        <dbReference type="Proteomes" id="UP000051048"/>
    </source>
</evidence>
<dbReference type="EMBL" id="AZFH01000031">
    <property type="protein sequence ID" value="KRL81781.1"/>
    <property type="molecule type" value="Genomic_DNA"/>
</dbReference>
<gene>
    <name evidence="1" type="ORF">FC36_GL001373</name>
</gene>
<proteinExistence type="predicted"/>